<protein>
    <submittedName>
        <fullName evidence="3">PadR family transcriptional regulator AphA</fullName>
    </submittedName>
</protein>
<organism evidence="3 4">
    <name type="scientific">Marinisporobacter balticus</name>
    <dbReference type="NCBI Taxonomy" id="2018667"/>
    <lineage>
        <taxon>Bacteria</taxon>
        <taxon>Bacillati</taxon>
        <taxon>Bacillota</taxon>
        <taxon>Clostridia</taxon>
        <taxon>Peptostreptococcales</taxon>
        <taxon>Thermotaleaceae</taxon>
        <taxon>Marinisporobacter</taxon>
    </lineage>
</organism>
<accession>A0A4R2KKB5</accession>
<evidence type="ECO:0000313" key="3">
    <source>
        <dbReference type="EMBL" id="TCO74431.1"/>
    </source>
</evidence>
<dbReference type="Proteomes" id="UP000294919">
    <property type="component" value="Unassembled WGS sequence"/>
</dbReference>
<keyword evidence="4" id="KW-1185">Reference proteome</keyword>
<dbReference type="OrthoDB" id="8595425at2"/>
<evidence type="ECO:0000259" key="1">
    <source>
        <dbReference type="Pfam" id="PF03551"/>
    </source>
</evidence>
<dbReference type="Gene3D" id="6.10.140.190">
    <property type="match status" value="1"/>
</dbReference>
<evidence type="ECO:0000259" key="2">
    <source>
        <dbReference type="Pfam" id="PF10400"/>
    </source>
</evidence>
<dbReference type="EMBL" id="SLWV01000013">
    <property type="protein sequence ID" value="TCO74431.1"/>
    <property type="molecule type" value="Genomic_DNA"/>
</dbReference>
<proteinExistence type="predicted"/>
<dbReference type="InterPro" id="IPR018309">
    <property type="entry name" value="Tscrpt_reg_PadR_C"/>
</dbReference>
<evidence type="ECO:0000313" key="4">
    <source>
        <dbReference type="Proteomes" id="UP000294919"/>
    </source>
</evidence>
<dbReference type="RefSeq" id="WP_132245567.1">
    <property type="nucleotide sequence ID" value="NZ_SLWV01000013.1"/>
</dbReference>
<dbReference type="InterPro" id="IPR005149">
    <property type="entry name" value="Tscrpt_reg_PadR_N"/>
</dbReference>
<dbReference type="InterPro" id="IPR036390">
    <property type="entry name" value="WH_DNA-bd_sf"/>
</dbReference>
<comment type="caution">
    <text evidence="3">The sequence shown here is derived from an EMBL/GenBank/DDBJ whole genome shotgun (WGS) entry which is preliminary data.</text>
</comment>
<feature type="domain" description="Transcription regulator PadR N-terminal" evidence="1">
    <location>
        <begin position="7"/>
        <end position="80"/>
    </location>
</feature>
<dbReference type="Pfam" id="PF03551">
    <property type="entry name" value="PadR"/>
    <property type="match status" value="1"/>
</dbReference>
<dbReference type="SUPFAM" id="SSF46785">
    <property type="entry name" value="Winged helix' DNA-binding domain"/>
    <property type="match status" value="1"/>
</dbReference>
<dbReference type="PANTHER" id="PTHR43252:SF6">
    <property type="entry name" value="NEGATIVE TRANSCRIPTION REGULATOR PADR"/>
    <property type="match status" value="1"/>
</dbReference>
<name>A0A4R2KKB5_9FIRM</name>
<feature type="domain" description="Transcription regulator PadR C-terminal" evidence="2">
    <location>
        <begin position="94"/>
        <end position="179"/>
    </location>
</feature>
<dbReference type="AlphaFoldDB" id="A0A4R2KKB5"/>
<dbReference type="PANTHER" id="PTHR43252">
    <property type="entry name" value="TRANSCRIPTIONAL REGULATOR YQJI"/>
    <property type="match status" value="1"/>
</dbReference>
<reference evidence="3 4" key="1">
    <citation type="submission" date="2019-03" db="EMBL/GenBank/DDBJ databases">
        <title>Genomic Encyclopedia of Type Strains, Phase IV (KMG-IV): sequencing the most valuable type-strain genomes for metagenomic binning, comparative biology and taxonomic classification.</title>
        <authorList>
            <person name="Goeker M."/>
        </authorList>
    </citation>
    <scope>NUCLEOTIDE SEQUENCE [LARGE SCALE GENOMIC DNA]</scope>
    <source>
        <strain evidence="3 4">DSM 102940</strain>
    </source>
</reference>
<sequence length="188" mass="22399">MSLSFALLGLLNYSPMAGYDLKKVFDESIIFFWAAHTSQIYRELKNLEQKGCVISEIASSYKGPDRRIYSITDLGLSKFKEWINDVPDQINNDTRDEFLIRVFFSSHLGIDDLYFEMQKRLREYKKYYENLSSIENRMKEYSNMVGGEDIHYWKICLRRGYYEAKANILWAEETIQYLEKLKENKKND</sequence>
<gene>
    <name evidence="3" type="ORF">EV214_11377</name>
</gene>
<dbReference type="InterPro" id="IPR036388">
    <property type="entry name" value="WH-like_DNA-bd_sf"/>
</dbReference>
<dbReference type="Pfam" id="PF10400">
    <property type="entry name" value="Vir_act_alpha_C"/>
    <property type="match status" value="1"/>
</dbReference>
<dbReference type="Gene3D" id="1.10.10.10">
    <property type="entry name" value="Winged helix-like DNA-binding domain superfamily/Winged helix DNA-binding domain"/>
    <property type="match status" value="1"/>
</dbReference>